<dbReference type="Proteomes" id="UP000317881">
    <property type="component" value="Unassembled WGS sequence"/>
</dbReference>
<feature type="domain" description="Hemerythrin-like" evidence="1">
    <location>
        <begin position="13"/>
        <end position="127"/>
    </location>
</feature>
<comment type="caution">
    <text evidence="2">The sequence shown here is derived from an EMBL/GenBank/DDBJ whole genome shotgun (WGS) entry which is preliminary data.</text>
</comment>
<dbReference type="EMBL" id="BJND01000132">
    <property type="protein sequence ID" value="GEC10654.1"/>
    <property type="molecule type" value="Genomic_DNA"/>
</dbReference>
<name>A0A4Y3VUK6_9ACTN</name>
<organism evidence="2 3">
    <name type="scientific">Streptomyces spinoverrucosus</name>
    <dbReference type="NCBI Taxonomy" id="284043"/>
    <lineage>
        <taxon>Bacteria</taxon>
        <taxon>Bacillati</taxon>
        <taxon>Actinomycetota</taxon>
        <taxon>Actinomycetes</taxon>
        <taxon>Kitasatosporales</taxon>
        <taxon>Streptomycetaceae</taxon>
        <taxon>Streptomyces</taxon>
    </lineage>
</organism>
<keyword evidence="3" id="KW-1185">Reference proteome</keyword>
<protein>
    <recommendedName>
        <fullName evidence="1">Hemerythrin-like domain-containing protein</fullName>
    </recommendedName>
</protein>
<reference evidence="2 3" key="1">
    <citation type="submission" date="2019-06" db="EMBL/GenBank/DDBJ databases">
        <title>Whole genome shotgun sequence of Streptomyces spinoverrucosus NBRC 14228.</title>
        <authorList>
            <person name="Hosoyama A."/>
            <person name="Uohara A."/>
            <person name="Ohji S."/>
            <person name="Ichikawa N."/>
        </authorList>
    </citation>
    <scope>NUCLEOTIDE SEQUENCE [LARGE SCALE GENOMIC DNA]</scope>
    <source>
        <strain evidence="2 3">NBRC 14228</strain>
    </source>
</reference>
<evidence type="ECO:0000259" key="1">
    <source>
        <dbReference type="Pfam" id="PF01814"/>
    </source>
</evidence>
<gene>
    <name evidence="2" type="ORF">SSP24_83090</name>
</gene>
<proteinExistence type="predicted"/>
<dbReference type="AlphaFoldDB" id="A0A4Y3VUK6"/>
<evidence type="ECO:0000313" key="3">
    <source>
        <dbReference type="Proteomes" id="UP000317881"/>
    </source>
</evidence>
<dbReference type="InterPro" id="IPR012312">
    <property type="entry name" value="Hemerythrin-like"/>
</dbReference>
<dbReference type="Gene3D" id="1.20.120.520">
    <property type="entry name" value="nmb1532 protein domain like"/>
    <property type="match status" value="1"/>
</dbReference>
<accession>A0A4Y3VUK6</accession>
<evidence type="ECO:0000313" key="2">
    <source>
        <dbReference type="EMBL" id="GEC10654.1"/>
    </source>
</evidence>
<dbReference type="Pfam" id="PF01814">
    <property type="entry name" value="Hemerythrin"/>
    <property type="match status" value="1"/>
</dbReference>
<sequence length="223" mass="24465">MGQRERLFTLAVELGAADIQQPHWAEHMTERCLAMTQELREHADHEDRYIHPLLRERAPEAADALDAEHVRLDAALAALDDRARRLPKTPAESLREAQHGLYRAVNELISAYLAHLHAEETVAMPALWHACSDAELGGVFGAFKASCTLEQGLADLRGMLPSLPSADRAAIVRATLAVGPDEEAGRTLAALSTTLNPRQRGRLYEDLEAAEAWAALEGEGRRA</sequence>